<comment type="caution">
    <text evidence="1">The sequence shown here is derived from an EMBL/GenBank/DDBJ whole genome shotgun (WGS) entry which is preliminary data.</text>
</comment>
<dbReference type="RefSeq" id="WP_007343614.1">
    <property type="nucleotide sequence ID" value="NZ_GL878494.1"/>
</dbReference>
<dbReference type="EMBL" id="AFAY01000051">
    <property type="protein sequence ID" value="EGF08301.1"/>
    <property type="molecule type" value="Genomic_DNA"/>
</dbReference>
<keyword evidence="2" id="KW-1185">Reference proteome</keyword>
<organism evidence="1 2">
    <name type="scientific">Neisseria bacilliformis ATCC BAA-1200</name>
    <dbReference type="NCBI Taxonomy" id="888742"/>
    <lineage>
        <taxon>Bacteria</taxon>
        <taxon>Pseudomonadati</taxon>
        <taxon>Pseudomonadota</taxon>
        <taxon>Betaproteobacteria</taxon>
        <taxon>Neisseriales</taxon>
        <taxon>Neisseriaceae</taxon>
        <taxon>Neisseria</taxon>
    </lineage>
</organism>
<dbReference type="STRING" id="267212.GCA_001063965_01922"/>
<keyword evidence="1" id="KW-0808">Transferase</keyword>
<sequence length="212" mass="22967">MDTQPSGRFECSTVGLRAAACEQDFFRRAAADLPFQTALQLGRPQWDLTHGAAVRAGRDCMLAADALPFAADSMDLLLLPHGLETPCRAGVLHEAYRVLAAEGRLVLSGFNPHSVWRLLYRAERKPFPDGGNSIPIGRLKTLWQDAGFEAERTEWLVCWPPADETADAAKHGWPAAALVYAVVLAKRQAGVHPLGGLIAPVPPEPAWDLQGA</sequence>
<dbReference type="AlphaFoldDB" id="F2BFV2"/>
<dbReference type="HOGENOM" id="CLU_075049_2_0_4"/>
<dbReference type="SUPFAM" id="SSF53335">
    <property type="entry name" value="S-adenosyl-L-methionine-dependent methyltransferases"/>
    <property type="match status" value="1"/>
</dbReference>
<protein>
    <submittedName>
        <fullName evidence="1">Generic methyl-transferase</fullName>
    </submittedName>
</protein>
<reference evidence="1 2" key="1">
    <citation type="submission" date="2011-02" db="EMBL/GenBank/DDBJ databases">
        <authorList>
            <person name="Muzny D."/>
            <person name="Qin X."/>
            <person name="Deng J."/>
            <person name="Jiang H."/>
            <person name="Liu Y."/>
            <person name="Qu J."/>
            <person name="Song X.-Z."/>
            <person name="Zhang L."/>
            <person name="Thornton R."/>
            <person name="Coyle M."/>
            <person name="Francisco L."/>
            <person name="Jackson L."/>
            <person name="Javaid M."/>
            <person name="Korchina V."/>
            <person name="Kovar C."/>
            <person name="Mata R."/>
            <person name="Mathew T."/>
            <person name="Ngo R."/>
            <person name="Nguyen L."/>
            <person name="Nguyen N."/>
            <person name="Okwuonu G."/>
            <person name="Ongeri F."/>
            <person name="Pham C."/>
            <person name="Simmons D."/>
            <person name="Wilczek-Boney K."/>
            <person name="Hale W."/>
            <person name="Jakkamsetti A."/>
            <person name="Pham P."/>
            <person name="Ruth R."/>
            <person name="San Lucas F."/>
            <person name="Warren J."/>
            <person name="Zhang J."/>
            <person name="Zhao Z."/>
            <person name="Zhou C."/>
            <person name="Zhu D."/>
            <person name="Lee S."/>
            <person name="Bess C."/>
            <person name="Blankenburg K."/>
            <person name="Forbes L."/>
            <person name="Fu Q."/>
            <person name="Gubbala S."/>
            <person name="Hirani K."/>
            <person name="Jayaseelan J.C."/>
            <person name="Lara F."/>
            <person name="Munidasa M."/>
            <person name="Palculict T."/>
            <person name="Patil S."/>
            <person name="Pu L.-L."/>
            <person name="Saada N."/>
            <person name="Tang L."/>
            <person name="Weissenberger G."/>
            <person name="Zhu Y."/>
            <person name="Hemphill L."/>
            <person name="Shang Y."/>
            <person name="Youmans B."/>
            <person name="Ayvaz T."/>
            <person name="Ross M."/>
            <person name="Santibanez J."/>
            <person name="Aqrawi P."/>
            <person name="Gross S."/>
            <person name="Joshi V."/>
            <person name="Fowler G."/>
            <person name="Nazareth L."/>
            <person name="Reid J."/>
            <person name="Worley K."/>
            <person name="Petrosino J."/>
            <person name="Highlander S."/>
            <person name="Gibbs R."/>
        </authorList>
    </citation>
    <scope>NUCLEOTIDE SEQUENCE [LARGE SCALE GENOMIC DNA]</scope>
    <source>
        <strain evidence="1 2">ATCC BAA-1200</strain>
    </source>
</reference>
<proteinExistence type="predicted"/>
<evidence type="ECO:0000313" key="1">
    <source>
        <dbReference type="EMBL" id="EGF08301.1"/>
    </source>
</evidence>
<dbReference type="InterPro" id="IPR029063">
    <property type="entry name" value="SAM-dependent_MTases_sf"/>
</dbReference>
<dbReference type="OrthoDB" id="6191410at2"/>
<evidence type="ECO:0000313" key="2">
    <source>
        <dbReference type="Proteomes" id="UP000004105"/>
    </source>
</evidence>
<dbReference type="GO" id="GO:0016740">
    <property type="term" value="F:transferase activity"/>
    <property type="evidence" value="ECO:0007669"/>
    <property type="project" value="UniProtKB-KW"/>
</dbReference>
<accession>F2BFV2</accession>
<dbReference type="Gene3D" id="3.40.50.150">
    <property type="entry name" value="Vaccinia Virus protein VP39"/>
    <property type="match status" value="1"/>
</dbReference>
<gene>
    <name evidence="1" type="ORF">HMPREF9123_2609</name>
</gene>
<dbReference type="Proteomes" id="UP000004105">
    <property type="component" value="Unassembled WGS sequence"/>
</dbReference>
<name>F2BFV2_9NEIS</name>